<reference evidence="1 2" key="1">
    <citation type="submission" date="2019-02" db="EMBL/GenBank/DDBJ databases">
        <title>Deep-cultivation of Planctomycetes and their phenomic and genomic characterization uncovers novel biology.</title>
        <authorList>
            <person name="Wiegand S."/>
            <person name="Jogler M."/>
            <person name="Boedeker C."/>
            <person name="Pinto D."/>
            <person name="Vollmers J."/>
            <person name="Rivas-Marin E."/>
            <person name="Kohn T."/>
            <person name="Peeters S.H."/>
            <person name="Heuer A."/>
            <person name="Rast P."/>
            <person name="Oberbeckmann S."/>
            <person name="Bunk B."/>
            <person name="Jeske O."/>
            <person name="Meyerdierks A."/>
            <person name="Storesund J.E."/>
            <person name="Kallscheuer N."/>
            <person name="Luecker S."/>
            <person name="Lage O.M."/>
            <person name="Pohl T."/>
            <person name="Merkel B.J."/>
            <person name="Hornburger P."/>
            <person name="Mueller R.-W."/>
            <person name="Bruemmer F."/>
            <person name="Labrenz M."/>
            <person name="Spormann A.M."/>
            <person name="Op den Camp H."/>
            <person name="Overmann J."/>
            <person name="Amann R."/>
            <person name="Jetten M.S.M."/>
            <person name="Mascher T."/>
            <person name="Medema M.H."/>
            <person name="Devos D.P."/>
            <person name="Kaster A.-K."/>
            <person name="Ovreas L."/>
            <person name="Rohde M."/>
            <person name="Galperin M.Y."/>
            <person name="Jogler C."/>
        </authorList>
    </citation>
    <scope>NUCLEOTIDE SEQUENCE [LARGE SCALE GENOMIC DNA]</scope>
    <source>
        <strain evidence="1 2">Mal48</strain>
    </source>
</reference>
<dbReference type="RefSeq" id="WP_145203382.1">
    <property type="nucleotide sequence ID" value="NZ_CP036267.1"/>
</dbReference>
<dbReference type="Proteomes" id="UP000315724">
    <property type="component" value="Chromosome"/>
</dbReference>
<gene>
    <name evidence="1" type="ORF">Mal48_40970</name>
</gene>
<dbReference type="EMBL" id="CP036267">
    <property type="protein sequence ID" value="QDT34825.1"/>
    <property type="molecule type" value="Genomic_DNA"/>
</dbReference>
<protein>
    <submittedName>
        <fullName evidence="1">Uncharacterized protein</fullName>
    </submittedName>
</protein>
<evidence type="ECO:0000313" key="1">
    <source>
        <dbReference type="EMBL" id="QDT34825.1"/>
    </source>
</evidence>
<accession>A0A517QT59</accession>
<dbReference type="KEGG" id="tpol:Mal48_40970"/>
<keyword evidence="2" id="KW-1185">Reference proteome</keyword>
<organism evidence="1 2">
    <name type="scientific">Thalassoglobus polymorphus</name>
    <dbReference type="NCBI Taxonomy" id="2527994"/>
    <lineage>
        <taxon>Bacteria</taxon>
        <taxon>Pseudomonadati</taxon>
        <taxon>Planctomycetota</taxon>
        <taxon>Planctomycetia</taxon>
        <taxon>Planctomycetales</taxon>
        <taxon>Planctomycetaceae</taxon>
        <taxon>Thalassoglobus</taxon>
    </lineage>
</organism>
<evidence type="ECO:0000313" key="2">
    <source>
        <dbReference type="Proteomes" id="UP000315724"/>
    </source>
</evidence>
<name>A0A517QT59_9PLAN</name>
<sequence length="149" mass="17742">MSKRYSDRKMPSDQYAELVLVGCGLKHSFPHHFDPVWFYDQRLRVLFLAITTLNKTGKLVAVKNCYCYHESMQVGLENSRKVIQLVERSKAWEYPAPAHYWCEQSLRAATIPQLVDYYALRMKALYHQRWEIWEAEDRLRAAWRVVACR</sequence>
<dbReference type="AlphaFoldDB" id="A0A517QT59"/>
<proteinExistence type="predicted"/>